<proteinExistence type="predicted"/>
<reference evidence="2" key="1">
    <citation type="submission" date="2022-06" db="EMBL/GenBank/DDBJ databases">
        <title>Genome sequencing of Brevibacillus sp. BB3-R1.</title>
        <authorList>
            <person name="Heo J."/>
            <person name="Lee D."/>
            <person name="Won M."/>
            <person name="Han B.-H."/>
            <person name="Hong S.-B."/>
            <person name="Kwon S.-W."/>
        </authorList>
    </citation>
    <scope>NUCLEOTIDE SEQUENCE</scope>
    <source>
        <strain evidence="2">BB3-R1</strain>
    </source>
</reference>
<dbReference type="Gene3D" id="3.40.50.150">
    <property type="entry name" value="Vaccinia Virus protein VP39"/>
    <property type="match status" value="1"/>
</dbReference>
<dbReference type="InterPro" id="IPR029063">
    <property type="entry name" value="SAM-dependent_MTases_sf"/>
</dbReference>
<dbReference type="SUPFAM" id="SSF53335">
    <property type="entry name" value="S-adenosyl-L-methionine-dependent methyltransferases"/>
    <property type="match status" value="1"/>
</dbReference>
<dbReference type="CDD" id="cd02440">
    <property type="entry name" value="AdoMet_MTases"/>
    <property type="match status" value="1"/>
</dbReference>
<dbReference type="GO" id="GO:0008168">
    <property type="term" value="F:methyltransferase activity"/>
    <property type="evidence" value="ECO:0007669"/>
    <property type="project" value="UniProtKB-KW"/>
</dbReference>
<dbReference type="InterPro" id="IPR013217">
    <property type="entry name" value="Methyltransf_12"/>
</dbReference>
<feature type="domain" description="Methyltransferase type 12" evidence="1">
    <location>
        <begin position="62"/>
        <end position="160"/>
    </location>
</feature>
<keyword evidence="3" id="KW-1185">Reference proteome</keyword>
<dbReference type="GO" id="GO:0032259">
    <property type="term" value="P:methylation"/>
    <property type="evidence" value="ECO:0007669"/>
    <property type="project" value="UniProtKB-KW"/>
</dbReference>
<accession>A0ABY4WLS6</accession>
<evidence type="ECO:0000259" key="1">
    <source>
        <dbReference type="Pfam" id="PF08242"/>
    </source>
</evidence>
<gene>
    <name evidence="2" type="ORF">NDK47_07295</name>
</gene>
<keyword evidence="2" id="KW-0808">Transferase</keyword>
<dbReference type="RefSeq" id="WP_251874192.1">
    <property type="nucleotide sequence ID" value="NZ_CP098755.1"/>
</dbReference>
<protein>
    <submittedName>
        <fullName evidence="2">Methyltransferase</fullName>
    </submittedName>
</protein>
<evidence type="ECO:0000313" key="3">
    <source>
        <dbReference type="Proteomes" id="UP001056500"/>
    </source>
</evidence>
<dbReference type="Proteomes" id="UP001056500">
    <property type="component" value="Chromosome"/>
</dbReference>
<dbReference type="Pfam" id="PF08242">
    <property type="entry name" value="Methyltransf_12"/>
    <property type="match status" value="1"/>
</dbReference>
<dbReference type="EMBL" id="CP098755">
    <property type="protein sequence ID" value="USG67088.1"/>
    <property type="molecule type" value="Genomic_DNA"/>
</dbReference>
<organism evidence="2 3">
    <name type="scientific">Brevibacillus ruminantium</name>
    <dbReference type="NCBI Taxonomy" id="2950604"/>
    <lineage>
        <taxon>Bacteria</taxon>
        <taxon>Bacillati</taxon>
        <taxon>Bacillota</taxon>
        <taxon>Bacilli</taxon>
        <taxon>Bacillales</taxon>
        <taxon>Paenibacillaceae</taxon>
        <taxon>Brevibacillus</taxon>
    </lineage>
</organism>
<name>A0ABY4WLS6_9BACL</name>
<keyword evidence="2" id="KW-0489">Methyltransferase</keyword>
<evidence type="ECO:0000313" key="2">
    <source>
        <dbReference type="EMBL" id="USG67088.1"/>
    </source>
</evidence>
<sequence>MKSTSERTGCLEPKLIPITDKLLFASRFLISPRSVGSIIPSSRQLVKKMIEPVNWERATSIVELGAGTGVFTEAIRSAMRRDCTALILEQDEKMRQRLIRRFPDLSYGHDARRLIDTLKENGAGQVDAIISGLPFANFPQEMRDDILDQVEAALKPNGVFVQFQYSLQMNKQLRKRFGEVAVHFVPFNVPSAFVYVCRKRR</sequence>